<dbReference type="Pfam" id="PF00990">
    <property type="entry name" value="GGDEF"/>
    <property type="match status" value="1"/>
</dbReference>
<accession>A0A1H7KVI4</accession>
<dbReference type="NCBIfam" id="TIGR00254">
    <property type="entry name" value="GGDEF"/>
    <property type="match status" value="1"/>
</dbReference>
<feature type="transmembrane region" description="Helical" evidence="1">
    <location>
        <begin position="323"/>
        <end position="345"/>
    </location>
</feature>
<feature type="transmembrane region" description="Helical" evidence="1">
    <location>
        <begin position="167"/>
        <end position="189"/>
    </location>
</feature>
<feature type="domain" description="GGDEF" evidence="2">
    <location>
        <begin position="421"/>
        <end position="553"/>
    </location>
</feature>
<dbReference type="RefSeq" id="WP_074833248.1">
    <property type="nucleotide sequence ID" value="NZ_FOAT01000007.1"/>
</dbReference>
<dbReference type="SMART" id="SM00267">
    <property type="entry name" value="GGDEF"/>
    <property type="match status" value="1"/>
</dbReference>
<sequence length="553" mass="61267">MKIFRTKRLIIFTALLPLAILLFVIAGEIFIGTPESEASPACDLSEGWVTEDGEEISVKAPPKEKVIIKHSLADTEVSGRDLCLQTHDGDIAVWFDGELAYEFSYSASAPLYGFSYGMRVHMIAIPDNASSVTLEITPLYKNSAPKIKNIKIEESGVFLNDLYQKELPGFAVCVLILLYGCLMLIGGCIRGNSSESNSVDFFSLGTFAVLVGVYAANETLVLQLITERSAFVRFCAALALMFISYFPVSFVASVTHQRDTVFLPIMFVYNTLNFIATSVLSLMGKSDVALMLTFSHIGIAVALIMTIVLMVRAFKKTDTNRNLLYMVIIGMGSALAGAAADILRFRLVNIRIFGNSFFTRIGVLVFLIMMGIYLMSERTRLAVEKERSALMEKLAYTDSLTGLNNRLAFHRKENEIRTEHISCTIIQLDINDLKKVNDVYGHAEGDKHIISAANLITSCFDNIGTCFRTGGDEFIVIAQKGGESEVSAALTKLETASSEYNKDYAPPVPMQIAYGYAHYTAQVDMLETAEQLADKRMYEKKKQMKTQFTIHNS</sequence>
<feature type="transmembrane region" description="Helical" evidence="1">
    <location>
        <begin position="201"/>
        <end position="225"/>
    </location>
</feature>
<dbReference type="InterPro" id="IPR000160">
    <property type="entry name" value="GGDEF_dom"/>
</dbReference>
<dbReference type="CDD" id="cd01949">
    <property type="entry name" value="GGDEF"/>
    <property type="match status" value="1"/>
</dbReference>
<evidence type="ECO:0000313" key="3">
    <source>
        <dbReference type="EMBL" id="SEK90873.1"/>
    </source>
</evidence>
<dbReference type="InterPro" id="IPR029787">
    <property type="entry name" value="Nucleotide_cyclase"/>
</dbReference>
<evidence type="ECO:0000259" key="2">
    <source>
        <dbReference type="PROSITE" id="PS50887"/>
    </source>
</evidence>
<dbReference type="SUPFAM" id="SSF55073">
    <property type="entry name" value="Nucleotide cyclase"/>
    <property type="match status" value="1"/>
</dbReference>
<keyword evidence="1" id="KW-0472">Membrane</keyword>
<organism evidence="3 4">
    <name type="scientific">Ruminococcus albus</name>
    <dbReference type="NCBI Taxonomy" id="1264"/>
    <lineage>
        <taxon>Bacteria</taxon>
        <taxon>Bacillati</taxon>
        <taxon>Bacillota</taxon>
        <taxon>Clostridia</taxon>
        <taxon>Eubacteriales</taxon>
        <taxon>Oscillospiraceae</taxon>
        <taxon>Ruminococcus</taxon>
    </lineage>
</organism>
<evidence type="ECO:0000256" key="1">
    <source>
        <dbReference type="SAM" id="Phobius"/>
    </source>
</evidence>
<evidence type="ECO:0000313" key="4">
    <source>
        <dbReference type="Proteomes" id="UP000186015"/>
    </source>
</evidence>
<name>A0A1H7KVI4_RUMAL</name>
<reference evidence="3 4" key="1">
    <citation type="submission" date="2016-10" db="EMBL/GenBank/DDBJ databases">
        <authorList>
            <person name="de Groot N.N."/>
        </authorList>
    </citation>
    <scope>NUCLEOTIDE SEQUENCE [LARGE SCALE GENOMIC DNA]</scope>
    <source>
        <strain evidence="3 4">KH2T6</strain>
    </source>
</reference>
<gene>
    <name evidence="3" type="ORF">SAMN05216469_107128</name>
</gene>
<keyword evidence="1" id="KW-0812">Transmembrane</keyword>
<feature type="transmembrane region" description="Helical" evidence="1">
    <location>
        <begin position="231"/>
        <end position="254"/>
    </location>
</feature>
<feature type="transmembrane region" description="Helical" evidence="1">
    <location>
        <begin position="261"/>
        <end position="283"/>
    </location>
</feature>
<dbReference type="PANTHER" id="PTHR45138">
    <property type="entry name" value="REGULATORY COMPONENTS OF SENSORY TRANSDUCTION SYSTEM"/>
    <property type="match status" value="1"/>
</dbReference>
<dbReference type="InterPro" id="IPR043128">
    <property type="entry name" value="Rev_trsase/Diguanyl_cyclase"/>
</dbReference>
<dbReference type="PANTHER" id="PTHR45138:SF9">
    <property type="entry name" value="DIGUANYLATE CYCLASE DGCM-RELATED"/>
    <property type="match status" value="1"/>
</dbReference>
<feature type="transmembrane region" description="Helical" evidence="1">
    <location>
        <begin position="289"/>
        <end position="311"/>
    </location>
</feature>
<dbReference type="Proteomes" id="UP000186015">
    <property type="component" value="Unassembled WGS sequence"/>
</dbReference>
<dbReference type="AlphaFoldDB" id="A0A1H7KVI4"/>
<proteinExistence type="predicted"/>
<dbReference type="EMBL" id="FOAT01000007">
    <property type="protein sequence ID" value="SEK90873.1"/>
    <property type="molecule type" value="Genomic_DNA"/>
</dbReference>
<dbReference type="InterPro" id="IPR050469">
    <property type="entry name" value="Diguanylate_Cyclase"/>
</dbReference>
<dbReference type="OrthoDB" id="9804955at2"/>
<dbReference type="Gene3D" id="3.30.70.270">
    <property type="match status" value="1"/>
</dbReference>
<protein>
    <submittedName>
        <fullName evidence="3">Diguanylate cyclase (GGDEF) domain-containing protein</fullName>
    </submittedName>
</protein>
<feature type="transmembrane region" description="Helical" evidence="1">
    <location>
        <begin position="357"/>
        <end position="375"/>
    </location>
</feature>
<dbReference type="GO" id="GO:0052621">
    <property type="term" value="F:diguanylate cyclase activity"/>
    <property type="evidence" value="ECO:0007669"/>
    <property type="project" value="TreeGrafter"/>
</dbReference>
<keyword evidence="1" id="KW-1133">Transmembrane helix</keyword>
<dbReference type="PROSITE" id="PS50887">
    <property type="entry name" value="GGDEF"/>
    <property type="match status" value="1"/>
</dbReference>